<name>A0A2I1P8I3_9MICO</name>
<keyword evidence="2" id="KW-1185">Reference proteome</keyword>
<dbReference type="SUPFAM" id="SSF53335">
    <property type="entry name" value="S-adenosyl-L-methionine-dependent methyltransferases"/>
    <property type="match status" value="1"/>
</dbReference>
<dbReference type="AlphaFoldDB" id="A0A2I1P8I3"/>
<dbReference type="InterPro" id="IPR029063">
    <property type="entry name" value="SAM-dependent_MTases_sf"/>
</dbReference>
<evidence type="ECO:0000313" key="2">
    <source>
        <dbReference type="Proteomes" id="UP000234206"/>
    </source>
</evidence>
<gene>
    <name evidence="1" type="ORF">CYJ76_10320</name>
</gene>
<organism evidence="1 2">
    <name type="scientific">Kytococcus schroeteri</name>
    <dbReference type="NCBI Taxonomy" id="138300"/>
    <lineage>
        <taxon>Bacteria</taxon>
        <taxon>Bacillati</taxon>
        <taxon>Actinomycetota</taxon>
        <taxon>Actinomycetes</taxon>
        <taxon>Micrococcales</taxon>
        <taxon>Kytococcaceae</taxon>
        <taxon>Kytococcus</taxon>
    </lineage>
</organism>
<reference evidence="1 2" key="1">
    <citation type="submission" date="2017-12" db="EMBL/GenBank/DDBJ databases">
        <title>Phylogenetic diversity of female urinary microbiome.</title>
        <authorList>
            <person name="Thomas-White K."/>
            <person name="Wolfe A.J."/>
        </authorList>
    </citation>
    <scope>NUCLEOTIDE SEQUENCE [LARGE SCALE GENOMIC DNA]</scope>
    <source>
        <strain evidence="1 2">UMB1298</strain>
    </source>
</reference>
<evidence type="ECO:0000313" key="1">
    <source>
        <dbReference type="EMBL" id="PKZ40911.1"/>
    </source>
</evidence>
<dbReference type="Proteomes" id="UP000234206">
    <property type="component" value="Unassembled WGS sequence"/>
</dbReference>
<sequence length="247" mass="25634">MLPGHLGFEEADGGGVLVLRDGRPQSHVDPDDPTRLVFPYVQHLAAVLDLVPGVAAPERLGVTHVGGAGMTLARWVQATRPGSPQIVLEPDAALTEAVRARLPLPAGHRIRVRPQDGATGVAGLKDTSADAVVVDAFDDGEVPADLLTAAFAGDCLRVVGDGGVLAMNVSDAPGLPTARATASAWGEGGWRGPVAMVTTREVARGKQPGNVVLVARRGDGPTDIAWVETLRRWATTAALPTEVLIAR</sequence>
<dbReference type="NCBIfam" id="NF037959">
    <property type="entry name" value="MFS_SpdSyn"/>
    <property type="match status" value="1"/>
</dbReference>
<accession>A0A2I1P8I3</accession>
<protein>
    <recommendedName>
        <fullName evidence="3">Spermidine synthase</fullName>
    </recommendedName>
</protein>
<comment type="caution">
    <text evidence="1">The sequence shown here is derived from an EMBL/GenBank/DDBJ whole genome shotgun (WGS) entry which is preliminary data.</text>
</comment>
<dbReference type="Gene3D" id="3.40.50.150">
    <property type="entry name" value="Vaccinia Virus protein VP39"/>
    <property type="match status" value="1"/>
</dbReference>
<proteinExistence type="predicted"/>
<dbReference type="EMBL" id="PKIZ01000023">
    <property type="protein sequence ID" value="PKZ40911.1"/>
    <property type="molecule type" value="Genomic_DNA"/>
</dbReference>
<evidence type="ECO:0008006" key="3">
    <source>
        <dbReference type="Google" id="ProtNLM"/>
    </source>
</evidence>